<dbReference type="InterPro" id="IPR036631">
    <property type="entry name" value="MGMT_N_sf"/>
</dbReference>
<evidence type="ECO:0000256" key="4">
    <source>
        <dbReference type="ARBA" id="ARBA00022603"/>
    </source>
</evidence>
<evidence type="ECO:0000256" key="2">
    <source>
        <dbReference type="ARBA" id="ARBA00008711"/>
    </source>
</evidence>
<keyword evidence="4 9" id="KW-0489">Methyltransferase</keyword>
<dbReference type="AlphaFoldDB" id="A0A2S6GEF9"/>
<comment type="caution">
    <text evidence="12">The sequence shown here is derived from an EMBL/GenBank/DDBJ whole genome shotgun (WGS) entry which is preliminary data.</text>
</comment>
<comment type="function">
    <text evidence="9">Involved in the cellular defense against the biological effects of O6-methylguanine (O6-MeG) and O4-methylthymine (O4-MeT) in DNA. Repairs the methylated nucleobase in DNA by stoichiometrically transferring the methyl group to a cysteine residue in the enzyme. This is a suicide reaction: the enzyme is irreversibly inactivated.</text>
</comment>
<dbReference type="EMBL" id="PTIX01000026">
    <property type="protein sequence ID" value="PPK63619.1"/>
    <property type="molecule type" value="Genomic_DNA"/>
</dbReference>
<evidence type="ECO:0000256" key="5">
    <source>
        <dbReference type="ARBA" id="ARBA00022679"/>
    </source>
</evidence>
<dbReference type="GO" id="GO:0005737">
    <property type="term" value="C:cytoplasm"/>
    <property type="evidence" value="ECO:0007669"/>
    <property type="project" value="UniProtKB-SubCell"/>
</dbReference>
<keyword evidence="5 9" id="KW-0808">Transferase</keyword>
<evidence type="ECO:0000256" key="7">
    <source>
        <dbReference type="ARBA" id="ARBA00023204"/>
    </source>
</evidence>
<dbReference type="HAMAP" id="MF_00772">
    <property type="entry name" value="OGT"/>
    <property type="match status" value="1"/>
</dbReference>
<comment type="catalytic activity">
    <reaction evidence="8 9">
        <text>a 6-O-methyl-2'-deoxyguanosine in DNA + L-cysteinyl-[protein] = S-methyl-L-cysteinyl-[protein] + a 2'-deoxyguanosine in DNA</text>
        <dbReference type="Rhea" id="RHEA:24000"/>
        <dbReference type="Rhea" id="RHEA-COMP:10131"/>
        <dbReference type="Rhea" id="RHEA-COMP:10132"/>
        <dbReference type="Rhea" id="RHEA-COMP:11367"/>
        <dbReference type="Rhea" id="RHEA-COMP:11368"/>
        <dbReference type="ChEBI" id="CHEBI:29950"/>
        <dbReference type="ChEBI" id="CHEBI:82612"/>
        <dbReference type="ChEBI" id="CHEBI:85445"/>
        <dbReference type="ChEBI" id="CHEBI:85448"/>
        <dbReference type="EC" id="2.1.1.63"/>
    </reaction>
</comment>
<dbReference type="GO" id="GO:0003908">
    <property type="term" value="F:methylated-DNA-[protein]-cysteine S-methyltransferase activity"/>
    <property type="evidence" value="ECO:0007669"/>
    <property type="project" value="UniProtKB-UniRule"/>
</dbReference>
<dbReference type="EC" id="2.1.1.63" evidence="9"/>
<proteinExistence type="inferred from homology"/>
<accession>A0A2S6GEF9</accession>
<evidence type="ECO:0000256" key="1">
    <source>
        <dbReference type="ARBA" id="ARBA00001286"/>
    </source>
</evidence>
<name>A0A2S6GEF9_9PSEU</name>
<keyword evidence="3 9" id="KW-0963">Cytoplasm</keyword>
<evidence type="ECO:0000256" key="6">
    <source>
        <dbReference type="ARBA" id="ARBA00022763"/>
    </source>
</evidence>
<evidence type="ECO:0000256" key="8">
    <source>
        <dbReference type="ARBA" id="ARBA00049348"/>
    </source>
</evidence>
<dbReference type="Gene3D" id="3.30.160.70">
    <property type="entry name" value="Methylated DNA-protein cysteine methyltransferase domain"/>
    <property type="match status" value="1"/>
</dbReference>
<dbReference type="InterPro" id="IPR036217">
    <property type="entry name" value="MethylDNA_cys_MeTrfase_DNAb"/>
</dbReference>
<dbReference type="PANTHER" id="PTHR10815:SF5">
    <property type="entry name" value="METHYLATED-DNA--PROTEIN-CYSTEINE METHYLTRANSFERASE"/>
    <property type="match status" value="1"/>
</dbReference>
<dbReference type="FunFam" id="1.10.10.10:FF:000214">
    <property type="entry name" value="Methylated-DNA--protein-cysteine methyltransferase"/>
    <property type="match status" value="1"/>
</dbReference>
<dbReference type="Proteomes" id="UP000239203">
    <property type="component" value="Unassembled WGS sequence"/>
</dbReference>
<evidence type="ECO:0000256" key="3">
    <source>
        <dbReference type="ARBA" id="ARBA00022490"/>
    </source>
</evidence>
<dbReference type="Gene3D" id="1.10.10.10">
    <property type="entry name" value="Winged helix-like DNA-binding domain superfamily/Winged helix DNA-binding domain"/>
    <property type="match status" value="1"/>
</dbReference>
<dbReference type="InterPro" id="IPR014048">
    <property type="entry name" value="MethylDNA_cys_MeTrfase_DNA-bd"/>
</dbReference>
<comment type="catalytic activity">
    <reaction evidence="1 9">
        <text>a 4-O-methyl-thymidine in DNA + L-cysteinyl-[protein] = a thymidine in DNA + S-methyl-L-cysteinyl-[protein]</text>
        <dbReference type="Rhea" id="RHEA:53428"/>
        <dbReference type="Rhea" id="RHEA-COMP:10131"/>
        <dbReference type="Rhea" id="RHEA-COMP:10132"/>
        <dbReference type="Rhea" id="RHEA-COMP:13555"/>
        <dbReference type="Rhea" id="RHEA-COMP:13556"/>
        <dbReference type="ChEBI" id="CHEBI:29950"/>
        <dbReference type="ChEBI" id="CHEBI:82612"/>
        <dbReference type="ChEBI" id="CHEBI:137386"/>
        <dbReference type="ChEBI" id="CHEBI:137387"/>
        <dbReference type="EC" id="2.1.1.63"/>
    </reaction>
</comment>
<dbReference type="SUPFAM" id="SSF46767">
    <property type="entry name" value="Methylated DNA-protein cysteine methyltransferase, C-terminal domain"/>
    <property type="match status" value="1"/>
</dbReference>
<dbReference type="SUPFAM" id="SSF53155">
    <property type="entry name" value="Methylated DNA-protein cysteine methyltransferase domain"/>
    <property type="match status" value="1"/>
</dbReference>
<keyword evidence="13" id="KW-1185">Reference proteome</keyword>
<dbReference type="GO" id="GO:0006307">
    <property type="term" value="P:DNA alkylation repair"/>
    <property type="evidence" value="ECO:0007669"/>
    <property type="project" value="UniProtKB-UniRule"/>
</dbReference>
<evidence type="ECO:0000313" key="13">
    <source>
        <dbReference type="Proteomes" id="UP000239203"/>
    </source>
</evidence>
<comment type="similarity">
    <text evidence="2 9">Belongs to the MGMT family.</text>
</comment>
<comment type="miscellaneous">
    <text evidence="9">This enzyme catalyzes only one turnover and therefore is not strictly catalytic. According to one definition, an enzyme is a biocatalyst that acts repeatedly and over many reaction cycles.</text>
</comment>
<dbReference type="CDD" id="cd06445">
    <property type="entry name" value="ATase"/>
    <property type="match status" value="1"/>
</dbReference>
<evidence type="ECO:0000259" key="11">
    <source>
        <dbReference type="Pfam" id="PF02870"/>
    </source>
</evidence>
<dbReference type="PANTHER" id="PTHR10815">
    <property type="entry name" value="METHYLATED-DNA--PROTEIN-CYSTEINE METHYLTRANSFERASE"/>
    <property type="match status" value="1"/>
</dbReference>
<dbReference type="RefSeq" id="WP_245931678.1">
    <property type="nucleotide sequence ID" value="NZ_CP154825.1"/>
</dbReference>
<comment type="subcellular location">
    <subcellularLocation>
        <location evidence="9">Cytoplasm</location>
    </subcellularLocation>
</comment>
<dbReference type="Pfam" id="PF01035">
    <property type="entry name" value="DNA_binding_1"/>
    <property type="match status" value="1"/>
</dbReference>
<reference evidence="12 13" key="1">
    <citation type="submission" date="2018-02" db="EMBL/GenBank/DDBJ databases">
        <title>Genomic Encyclopedia of Archaeal and Bacterial Type Strains, Phase II (KMG-II): from individual species to whole genera.</title>
        <authorList>
            <person name="Goeker M."/>
        </authorList>
    </citation>
    <scope>NUCLEOTIDE SEQUENCE [LARGE SCALE GENOMIC DNA]</scope>
    <source>
        <strain evidence="12 13">YU 961-1</strain>
    </source>
</reference>
<dbReference type="NCBIfam" id="TIGR00589">
    <property type="entry name" value="ogt"/>
    <property type="match status" value="1"/>
</dbReference>
<dbReference type="InterPro" id="IPR023546">
    <property type="entry name" value="MGMT"/>
</dbReference>
<organism evidence="12 13">
    <name type="scientific">Actinokineospora auranticolor</name>
    <dbReference type="NCBI Taxonomy" id="155976"/>
    <lineage>
        <taxon>Bacteria</taxon>
        <taxon>Bacillati</taxon>
        <taxon>Actinomycetota</taxon>
        <taxon>Actinomycetes</taxon>
        <taxon>Pseudonocardiales</taxon>
        <taxon>Pseudonocardiaceae</taxon>
        <taxon>Actinokineospora</taxon>
    </lineage>
</organism>
<dbReference type="InterPro" id="IPR036388">
    <property type="entry name" value="WH-like_DNA-bd_sf"/>
</dbReference>
<keyword evidence="6 9" id="KW-0227">DNA damage</keyword>
<keyword evidence="7 9" id="KW-0234">DNA repair</keyword>
<protein>
    <recommendedName>
        <fullName evidence="9">Methylated-DNA--protein-cysteine methyltransferase</fullName>
        <ecNumber evidence="9">2.1.1.63</ecNumber>
    </recommendedName>
    <alternativeName>
        <fullName evidence="9">6-O-methylguanine-DNA methyltransferase</fullName>
        <shortName evidence="9">MGMT</shortName>
    </alternativeName>
    <alternativeName>
        <fullName evidence="9">O-6-methylguanine-DNA-alkyltransferase</fullName>
    </alternativeName>
</protein>
<evidence type="ECO:0000313" key="12">
    <source>
        <dbReference type="EMBL" id="PPK63619.1"/>
    </source>
</evidence>
<dbReference type="PROSITE" id="PS00374">
    <property type="entry name" value="MGMT"/>
    <property type="match status" value="1"/>
</dbReference>
<sequence>MQSAPAPVTFTDRATGPTRYTLVESPIDDLLLVGDGESITGLYTTPSHRHFTGVGADWVTDTGGPFPEARRQLAAYFAGELRDFDLPLAPTGTPFQRTVWTALTTITWGHTTTYGGLAHQLGRPTASRAVGMANGRNPISIIVPCHRVIGTNGSLIGYGGGLPRKQHLLTLEGTSLM</sequence>
<dbReference type="InterPro" id="IPR008332">
    <property type="entry name" value="MethylG_MeTrfase_N"/>
</dbReference>
<evidence type="ECO:0000256" key="9">
    <source>
        <dbReference type="HAMAP-Rule" id="MF_00772"/>
    </source>
</evidence>
<feature type="domain" description="Methylated-DNA-[protein]-cysteine S-methyltransferase DNA binding" evidence="10">
    <location>
        <begin position="94"/>
        <end position="173"/>
    </location>
</feature>
<gene>
    <name evidence="12" type="ORF">CLV40_12626</name>
</gene>
<dbReference type="InterPro" id="IPR001497">
    <property type="entry name" value="MethylDNA_cys_MeTrfase_AS"/>
</dbReference>
<evidence type="ECO:0000259" key="10">
    <source>
        <dbReference type="Pfam" id="PF01035"/>
    </source>
</evidence>
<feature type="domain" description="Methylguanine DNA methyltransferase ribonuclease-like" evidence="11">
    <location>
        <begin position="19"/>
        <end position="90"/>
    </location>
</feature>
<feature type="active site" description="Nucleophile; methyl group acceptor" evidence="9">
    <location>
        <position position="145"/>
    </location>
</feature>
<dbReference type="GO" id="GO:0032259">
    <property type="term" value="P:methylation"/>
    <property type="evidence" value="ECO:0007669"/>
    <property type="project" value="UniProtKB-KW"/>
</dbReference>
<dbReference type="Pfam" id="PF02870">
    <property type="entry name" value="Methyltransf_1N"/>
    <property type="match status" value="1"/>
</dbReference>